<evidence type="ECO:0000313" key="3">
    <source>
        <dbReference type="Proteomes" id="UP000028006"/>
    </source>
</evidence>
<organism evidence="1 3">
    <name type="scientific">Endozoicomonas montiporae</name>
    <dbReference type="NCBI Taxonomy" id="1027273"/>
    <lineage>
        <taxon>Bacteria</taxon>
        <taxon>Pseudomonadati</taxon>
        <taxon>Pseudomonadota</taxon>
        <taxon>Gammaproteobacteria</taxon>
        <taxon>Oceanospirillales</taxon>
        <taxon>Endozoicomonadaceae</taxon>
        <taxon>Endozoicomonas</taxon>
    </lineage>
</organism>
<proteinExistence type="predicted"/>
<dbReference type="EMBL" id="JOKG01000011">
    <property type="protein sequence ID" value="KEQ11240.1"/>
    <property type="molecule type" value="Genomic_DNA"/>
</dbReference>
<evidence type="ECO:0000313" key="2">
    <source>
        <dbReference type="EMBL" id="KEQ11307.1"/>
    </source>
</evidence>
<comment type="caution">
    <text evidence="1">The sequence shown here is derived from an EMBL/GenBank/DDBJ whole genome shotgun (WGS) entry which is preliminary data.</text>
</comment>
<dbReference type="RefSeq" id="WP_034880068.1">
    <property type="nucleotide sequence ID" value="NZ_JOKG01000009.1"/>
</dbReference>
<dbReference type="Proteomes" id="UP000028006">
    <property type="component" value="Unassembled WGS sequence"/>
</dbReference>
<evidence type="ECO:0000313" key="1">
    <source>
        <dbReference type="EMBL" id="KEQ11240.1"/>
    </source>
</evidence>
<protein>
    <submittedName>
        <fullName evidence="1">Uncharacterized protein</fullName>
    </submittedName>
</protein>
<sequence length="132" mass="14549">MLIIGLVGGTPETRIEITTEVMELAPSRICCYMMTAPESGMERVKALDSIVCDLDPRSRNDTMILTHVQTPEEVELIRSIEGFIWHVDGRPSDVIAAEKGDLWVSSNSSGGIWMTPEEAYSESTMTALRCAV</sequence>
<gene>
    <name evidence="2" type="ORF">GZ77_26240</name>
    <name evidence="1" type="ORF">GZ77_26435</name>
</gene>
<dbReference type="EMBL" id="JOKG01000009">
    <property type="protein sequence ID" value="KEQ11307.1"/>
    <property type="molecule type" value="Genomic_DNA"/>
</dbReference>
<reference evidence="1 3" key="1">
    <citation type="submission" date="2014-06" db="EMBL/GenBank/DDBJ databases">
        <title>Whole Genome Sequences of Three Symbiotic Endozoicomonas Bacteria.</title>
        <authorList>
            <person name="Neave M.J."/>
            <person name="Apprill A."/>
            <person name="Voolstra C.R."/>
        </authorList>
    </citation>
    <scope>NUCLEOTIDE SEQUENCE [LARGE SCALE GENOMIC DNA]</scope>
    <source>
        <strain evidence="1 3">LMG 24815</strain>
    </source>
</reference>
<accession>A0A081MYG7</accession>
<name>A0A081MYG7_9GAMM</name>
<dbReference type="AlphaFoldDB" id="A0A081MYG7"/>
<keyword evidence="3" id="KW-1185">Reference proteome</keyword>